<evidence type="ECO:0000256" key="3">
    <source>
        <dbReference type="ARBA" id="ARBA00022630"/>
    </source>
</evidence>
<dbReference type="InterPro" id="IPR006089">
    <property type="entry name" value="Acyl-CoA_DH_CS"/>
</dbReference>
<dbReference type="CDD" id="cd00567">
    <property type="entry name" value="ACAD"/>
    <property type="match status" value="1"/>
</dbReference>
<evidence type="ECO:0008006" key="9">
    <source>
        <dbReference type="Google" id="ProtNLM"/>
    </source>
</evidence>
<dbReference type="GO" id="GO:0003995">
    <property type="term" value="F:acyl-CoA dehydrogenase activity"/>
    <property type="evidence" value="ECO:0007669"/>
    <property type="project" value="InterPro"/>
</dbReference>
<evidence type="ECO:0000256" key="1">
    <source>
        <dbReference type="ARBA" id="ARBA00001974"/>
    </source>
</evidence>
<name>A0A381XEN7_9ZZZZ</name>
<reference evidence="8" key="1">
    <citation type="submission" date="2018-05" db="EMBL/GenBank/DDBJ databases">
        <authorList>
            <person name="Lanie J.A."/>
            <person name="Ng W.-L."/>
            <person name="Kazmierczak K.M."/>
            <person name="Andrzejewski T.M."/>
            <person name="Davidsen T.M."/>
            <person name="Wayne K.J."/>
            <person name="Tettelin H."/>
            <person name="Glass J.I."/>
            <person name="Rusch D."/>
            <person name="Podicherti R."/>
            <person name="Tsui H.-C.T."/>
            <person name="Winkler M.E."/>
        </authorList>
    </citation>
    <scope>NUCLEOTIDE SEQUENCE</scope>
</reference>
<evidence type="ECO:0000259" key="6">
    <source>
        <dbReference type="Pfam" id="PF02770"/>
    </source>
</evidence>
<keyword evidence="4" id="KW-0274">FAD</keyword>
<keyword evidence="3" id="KW-0285">Flavoprotein</keyword>
<feature type="domain" description="Acyl-CoA oxidase/dehydrogenase middle" evidence="6">
    <location>
        <begin position="125"/>
        <end position="220"/>
    </location>
</feature>
<dbReference type="GO" id="GO:0050660">
    <property type="term" value="F:flavin adenine dinucleotide binding"/>
    <property type="evidence" value="ECO:0007669"/>
    <property type="project" value="InterPro"/>
</dbReference>
<dbReference type="InterPro" id="IPR006091">
    <property type="entry name" value="Acyl-CoA_Oxase/DH_mid-dom"/>
</dbReference>
<dbReference type="SUPFAM" id="SSF56645">
    <property type="entry name" value="Acyl-CoA dehydrogenase NM domain-like"/>
    <property type="match status" value="1"/>
</dbReference>
<dbReference type="InterPro" id="IPR013786">
    <property type="entry name" value="AcylCoA_DH/ox_N"/>
</dbReference>
<dbReference type="Gene3D" id="2.40.110.10">
    <property type="entry name" value="Butyryl-CoA Dehydrogenase, subunit A, domain 2"/>
    <property type="match status" value="1"/>
</dbReference>
<dbReference type="Pfam" id="PF02771">
    <property type="entry name" value="Acyl-CoA_dh_N"/>
    <property type="match status" value="1"/>
</dbReference>
<proteinExistence type="inferred from homology"/>
<gene>
    <name evidence="8" type="ORF">METZ01_LOCUS116032</name>
</gene>
<dbReference type="InterPro" id="IPR036250">
    <property type="entry name" value="AcylCo_DH-like_C"/>
</dbReference>
<organism evidence="8">
    <name type="scientific">marine metagenome</name>
    <dbReference type="NCBI Taxonomy" id="408172"/>
    <lineage>
        <taxon>unclassified sequences</taxon>
        <taxon>metagenomes</taxon>
        <taxon>ecological metagenomes</taxon>
    </lineage>
</organism>
<comment type="cofactor">
    <cofactor evidence="1">
        <name>FAD</name>
        <dbReference type="ChEBI" id="CHEBI:57692"/>
    </cofactor>
</comment>
<sequence length="416" mass="46411">MFDFIMTEEQKGLRDEARAFTNWVPKEMIMDMDAEKIQFPHDYLKEAGKRNLLGIRIPKKYGGRGLSWVDNAIVAEEIGVASYSLACLWGVGADLVCDAIVQFGPEELKQEIVVPLLKGQVYAAEGLTEPRGGSDFFGATTRAVKEGKEWVINGQKRFIVGAEGADWFLVYAVTNPDAPPHKRLSAFMIPRAAKGLESQYIYGLMGVRGGGAGRLSLKNVRVSERFILNGIHGGFDVFQHMMIPERLGTAAMTIGTVRPTLEIATRYTSRRKAFGQPIMNFQAVGFNVADCVTLLDTARSLVYSTCLAIDSGNTDPGRIRRMISQSKKVASESAWEVANKCMQVVGGIGYTNVYPLERILRDIRLSMIWVGTNEIMQLIIQTEWYKEYQKVHAKANVRDVEKDSPNAHQVEEKVFE</sequence>
<comment type="similarity">
    <text evidence="2">Belongs to the acyl-CoA dehydrogenase family.</text>
</comment>
<dbReference type="PROSITE" id="PS00072">
    <property type="entry name" value="ACYL_COA_DH_1"/>
    <property type="match status" value="1"/>
</dbReference>
<dbReference type="Gene3D" id="1.10.540.10">
    <property type="entry name" value="Acyl-CoA dehydrogenase/oxidase, N-terminal domain"/>
    <property type="match status" value="1"/>
</dbReference>
<dbReference type="InterPro" id="IPR009100">
    <property type="entry name" value="AcylCoA_DH/oxidase_NM_dom_sf"/>
</dbReference>
<evidence type="ECO:0000256" key="4">
    <source>
        <dbReference type="ARBA" id="ARBA00022827"/>
    </source>
</evidence>
<evidence type="ECO:0000259" key="5">
    <source>
        <dbReference type="Pfam" id="PF00441"/>
    </source>
</evidence>
<dbReference type="Gene3D" id="1.20.140.10">
    <property type="entry name" value="Butyryl-CoA Dehydrogenase, subunit A, domain 3"/>
    <property type="match status" value="1"/>
</dbReference>
<evidence type="ECO:0000313" key="8">
    <source>
        <dbReference type="EMBL" id="SVA63178.1"/>
    </source>
</evidence>
<dbReference type="PANTHER" id="PTHR43884:SF37">
    <property type="entry name" value="ACYL-COA DEHYDROGENASE"/>
    <property type="match status" value="1"/>
</dbReference>
<evidence type="ECO:0000259" key="7">
    <source>
        <dbReference type="Pfam" id="PF02771"/>
    </source>
</evidence>
<dbReference type="AlphaFoldDB" id="A0A381XEN7"/>
<dbReference type="InterPro" id="IPR046373">
    <property type="entry name" value="Acyl-CoA_Oxase/DH_mid-dom_sf"/>
</dbReference>
<evidence type="ECO:0000256" key="2">
    <source>
        <dbReference type="ARBA" id="ARBA00009347"/>
    </source>
</evidence>
<dbReference type="InterPro" id="IPR009075">
    <property type="entry name" value="AcylCo_DH/oxidase_C"/>
</dbReference>
<dbReference type="Pfam" id="PF00441">
    <property type="entry name" value="Acyl-CoA_dh_1"/>
    <property type="match status" value="1"/>
</dbReference>
<dbReference type="EMBL" id="UINC01014900">
    <property type="protein sequence ID" value="SVA63178.1"/>
    <property type="molecule type" value="Genomic_DNA"/>
</dbReference>
<protein>
    <recommendedName>
        <fullName evidence="9">Acyl-CoA dehydrogenase</fullName>
    </recommendedName>
</protein>
<dbReference type="PANTHER" id="PTHR43884">
    <property type="entry name" value="ACYL-COA DEHYDROGENASE"/>
    <property type="match status" value="1"/>
</dbReference>
<feature type="domain" description="Acyl-CoA dehydrogenase/oxidase N-terminal" evidence="7">
    <location>
        <begin position="7"/>
        <end position="119"/>
    </location>
</feature>
<feature type="domain" description="Acyl-CoA dehydrogenase/oxidase C-terminal" evidence="5">
    <location>
        <begin position="233"/>
        <end position="381"/>
    </location>
</feature>
<dbReference type="InterPro" id="IPR037069">
    <property type="entry name" value="AcylCoA_DH/ox_N_sf"/>
</dbReference>
<dbReference type="Pfam" id="PF02770">
    <property type="entry name" value="Acyl-CoA_dh_M"/>
    <property type="match status" value="1"/>
</dbReference>
<dbReference type="SUPFAM" id="SSF47203">
    <property type="entry name" value="Acyl-CoA dehydrogenase C-terminal domain-like"/>
    <property type="match status" value="1"/>
</dbReference>
<accession>A0A381XEN7</accession>